<accession>A0AC61Y5T8</accession>
<protein>
    <submittedName>
        <fullName evidence="1">Uncharacterized protein</fullName>
    </submittedName>
</protein>
<sequence>MLVACKSTNTSVDKEKNWQTVKSLVSGGEFEVDNQWLYPLRGNQINLIGNPNYIRFYKDSVDVYLPYFGVRQFGGGYNESGINYSGKPKDFSMVIHDDIREIEISFEGNYKTEILNFKLNIYPSKTVRTYVQSSHRDNISYQGRIKALDSLAKE</sequence>
<name>A0AC61Y5T8_9FLAO</name>
<keyword evidence="2" id="KW-1185">Reference proteome</keyword>
<dbReference type="EMBL" id="CABVMM010000002">
    <property type="protein sequence ID" value="VVU99487.1"/>
    <property type="molecule type" value="Genomic_DNA"/>
</dbReference>
<gene>
    <name evidence="1" type="ORF">FVB9532_00741</name>
</gene>
<comment type="caution">
    <text evidence="1">The sequence shown here is derived from an EMBL/GenBank/DDBJ whole genome shotgun (WGS) entry which is preliminary data.</text>
</comment>
<reference evidence="1" key="1">
    <citation type="submission" date="2019-09" db="EMBL/GenBank/DDBJ databases">
        <authorList>
            <person name="Rodrigo-Torres L."/>
            <person name="Arahal R. D."/>
            <person name="Lucena T."/>
        </authorList>
    </citation>
    <scope>NUCLEOTIDE SEQUENCE</scope>
    <source>
        <strain evidence="1">ISS653</strain>
    </source>
</reference>
<proteinExistence type="predicted"/>
<evidence type="ECO:0000313" key="1">
    <source>
        <dbReference type="EMBL" id="VVU99487.1"/>
    </source>
</evidence>
<evidence type="ECO:0000313" key="2">
    <source>
        <dbReference type="Proteomes" id="UP000356253"/>
    </source>
</evidence>
<dbReference type="Proteomes" id="UP000356253">
    <property type="component" value="Unassembled WGS sequence"/>
</dbReference>
<organism evidence="1 2">
    <name type="scientific">Mesonia oceanica</name>
    <dbReference type="NCBI Taxonomy" id="2687242"/>
    <lineage>
        <taxon>Bacteria</taxon>
        <taxon>Pseudomonadati</taxon>
        <taxon>Bacteroidota</taxon>
        <taxon>Flavobacteriia</taxon>
        <taxon>Flavobacteriales</taxon>
        <taxon>Flavobacteriaceae</taxon>
        <taxon>Mesonia</taxon>
    </lineage>
</organism>